<dbReference type="InterPro" id="IPR000477">
    <property type="entry name" value="RT_dom"/>
</dbReference>
<gene>
    <name evidence="2" type="ORF">MEUPH1_LOCUS8641</name>
</gene>
<keyword evidence="3" id="KW-1185">Reference proteome</keyword>
<dbReference type="SUPFAM" id="SSF56672">
    <property type="entry name" value="DNA/RNA polymerases"/>
    <property type="match status" value="1"/>
</dbReference>
<accession>A0AAV0W9P2</accession>
<name>A0AAV0W9P2_9HEMI</name>
<dbReference type="GO" id="GO:0071897">
    <property type="term" value="P:DNA biosynthetic process"/>
    <property type="evidence" value="ECO:0007669"/>
    <property type="project" value="UniProtKB-ARBA"/>
</dbReference>
<dbReference type="InterPro" id="IPR043128">
    <property type="entry name" value="Rev_trsase/Diguanyl_cyclase"/>
</dbReference>
<proteinExistence type="predicted"/>
<evidence type="ECO:0000313" key="3">
    <source>
        <dbReference type="Proteomes" id="UP001160148"/>
    </source>
</evidence>
<sequence>MLAASTKLSYRCTSRLHLSMNYLHVLAETPYSPVSILLQDTYTTRFVNIIAFVYYGRKYQFTVGPFGLNISNTASGYALESVLNVSLLDCEDKMNDLMMNVYIYIYDLLVSSSSFDEHLQRLRILFGKIDISGMTLKLTKCEFVKGFLGHIISSSGMSTDPKKLMSIRCYPQPSATY</sequence>
<organism evidence="2 3">
    <name type="scientific">Macrosiphum euphorbiae</name>
    <name type="common">potato aphid</name>
    <dbReference type="NCBI Taxonomy" id="13131"/>
    <lineage>
        <taxon>Eukaryota</taxon>
        <taxon>Metazoa</taxon>
        <taxon>Ecdysozoa</taxon>
        <taxon>Arthropoda</taxon>
        <taxon>Hexapoda</taxon>
        <taxon>Insecta</taxon>
        <taxon>Pterygota</taxon>
        <taxon>Neoptera</taxon>
        <taxon>Paraneoptera</taxon>
        <taxon>Hemiptera</taxon>
        <taxon>Sternorrhyncha</taxon>
        <taxon>Aphidomorpha</taxon>
        <taxon>Aphidoidea</taxon>
        <taxon>Aphididae</taxon>
        <taxon>Macrosiphini</taxon>
        <taxon>Macrosiphum</taxon>
    </lineage>
</organism>
<dbReference type="EMBL" id="CARXXK010000002">
    <property type="protein sequence ID" value="CAI6352393.1"/>
    <property type="molecule type" value="Genomic_DNA"/>
</dbReference>
<protein>
    <recommendedName>
        <fullName evidence="1">Reverse transcriptase domain-containing protein</fullName>
    </recommendedName>
</protein>
<dbReference type="Gene3D" id="3.30.70.270">
    <property type="match status" value="1"/>
</dbReference>
<feature type="domain" description="Reverse transcriptase" evidence="1">
    <location>
        <begin position="51"/>
        <end position="150"/>
    </location>
</feature>
<dbReference type="AlphaFoldDB" id="A0AAV0W9P2"/>
<evidence type="ECO:0000259" key="1">
    <source>
        <dbReference type="Pfam" id="PF00078"/>
    </source>
</evidence>
<dbReference type="Proteomes" id="UP001160148">
    <property type="component" value="Unassembled WGS sequence"/>
</dbReference>
<comment type="caution">
    <text evidence="2">The sequence shown here is derived from an EMBL/GenBank/DDBJ whole genome shotgun (WGS) entry which is preliminary data.</text>
</comment>
<reference evidence="2 3" key="1">
    <citation type="submission" date="2023-01" db="EMBL/GenBank/DDBJ databases">
        <authorList>
            <person name="Whitehead M."/>
        </authorList>
    </citation>
    <scope>NUCLEOTIDE SEQUENCE [LARGE SCALE GENOMIC DNA]</scope>
</reference>
<dbReference type="InterPro" id="IPR043502">
    <property type="entry name" value="DNA/RNA_pol_sf"/>
</dbReference>
<dbReference type="Pfam" id="PF00078">
    <property type="entry name" value="RVT_1"/>
    <property type="match status" value="1"/>
</dbReference>
<evidence type="ECO:0000313" key="2">
    <source>
        <dbReference type="EMBL" id="CAI6352393.1"/>
    </source>
</evidence>